<dbReference type="GO" id="GO:0090313">
    <property type="term" value="P:regulation of protein targeting to membrane"/>
    <property type="evidence" value="ECO:0007669"/>
    <property type="project" value="TreeGrafter"/>
</dbReference>
<gene>
    <name evidence="3" type="ORF">HG543_28280</name>
</gene>
<dbReference type="PANTHER" id="PTHR30441">
    <property type="entry name" value="DUF748 DOMAIN-CONTAINING PROTEIN"/>
    <property type="match status" value="1"/>
</dbReference>
<evidence type="ECO:0008006" key="5">
    <source>
        <dbReference type="Google" id="ProtNLM"/>
    </source>
</evidence>
<evidence type="ECO:0000313" key="3">
    <source>
        <dbReference type="EMBL" id="NMO18732.1"/>
    </source>
</evidence>
<name>A0A848LM26_9BACT</name>
<protein>
    <recommendedName>
        <fullName evidence="5">AsmA family protein</fullName>
    </recommendedName>
</protein>
<keyword evidence="4" id="KW-1185">Reference proteome</keyword>
<accession>A0A848LM26</accession>
<dbReference type="GO" id="GO:0005886">
    <property type="term" value="C:plasma membrane"/>
    <property type="evidence" value="ECO:0007669"/>
    <property type="project" value="TreeGrafter"/>
</dbReference>
<dbReference type="PANTHER" id="PTHR30441:SF4">
    <property type="entry name" value="PROTEIN ASMA"/>
    <property type="match status" value="1"/>
</dbReference>
<evidence type="ECO:0000313" key="4">
    <source>
        <dbReference type="Proteomes" id="UP000518300"/>
    </source>
</evidence>
<feature type="region of interest" description="Disordered" evidence="1">
    <location>
        <begin position="140"/>
        <end position="161"/>
    </location>
</feature>
<dbReference type="EMBL" id="JABBJJ010000151">
    <property type="protein sequence ID" value="NMO18732.1"/>
    <property type="molecule type" value="Genomic_DNA"/>
</dbReference>
<dbReference type="RefSeq" id="WP_169347997.1">
    <property type="nucleotide sequence ID" value="NZ_JABBJJ010000151.1"/>
</dbReference>
<comment type="caution">
    <text evidence="3">The sequence shown here is derived from an EMBL/GenBank/DDBJ whole genome shotgun (WGS) entry which is preliminary data.</text>
</comment>
<reference evidence="3 4" key="1">
    <citation type="submission" date="2020-04" db="EMBL/GenBank/DDBJ databases">
        <title>Draft genome of Pyxidicoccus fallax type strain.</title>
        <authorList>
            <person name="Whitworth D.E."/>
        </authorList>
    </citation>
    <scope>NUCLEOTIDE SEQUENCE [LARGE SCALE GENOMIC DNA]</scope>
    <source>
        <strain evidence="3 4">DSM 14698</strain>
    </source>
</reference>
<dbReference type="AlphaFoldDB" id="A0A848LM26"/>
<dbReference type="Proteomes" id="UP000518300">
    <property type="component" value="Unassembled WGS sequence"/>
</dbReference>
<evidence type="ECO:0000256" key="2">
    <source>
        <dbReference type="SAM" id="Phobius"/>
    </source>
</evidence>
<keyword evidence="2" id="KW-1133">Transmembrane helix</keyword>
<feature type="transmembrane region" description="Helical" evidence="2">
    <location>
        <begin position="12"/>
        <end position="39"/>
    </location>
</feature>
<proteinExistence type="predicted"/>
<sequence>MESRGAERPRRRLARIIAGVLLVPIAVLAVVLLTVVVALHNLDRPWLKQRIVSQVEAATGVRLDYQTLQVALLSGLRLEGLVVQTPPPFHDVAPELLRVGGLEARWSPGSLLSGPVRIERVAVRDVALALVADDAGPTSLTALSGPPAPEPSPVEASPGASGQLAALLSSAPPVGSVEVSGVSLSYVRVRNGEVQERWSLRGLAAEVEAKPQDAGWKLFARMGRTETPLSLELSREGPALPPALAQLELALSAEAGATAARARVDLDVARQTFEPRLTLRTLLHGAASATFDGEKRHIAIELERTRLTDSAEVQAQVVLPDAAEVPPVVTRARVDVDLARLLQWLPADWRPFSVERGKVHLDAQEVTLSAMPRLGAQGRLGLDVDVATLQLVQDGLRVALGGGRVSLVATPDAQTGLASRLAFSLQGLELQGPTSLRVPKASGELTGQRLRPDLSSPLKVAGDVALSGKVEAVDLRASGLRASAERLGLQLQAPLAGEPPFALKADVPVESLHVVMADGREVLKGPVRVKLDVSELFPLWEEPARSRARGRLALDVGTMHASLDATKGTDTLAYTLAVDTPDLVAARPFLPEPVAARLPWKHLGVNLASKGRVAALFSASPRLEHRTELRLQRPGWDDVSASTAALVLSSRGDVWRHQGDLDLRVDGLRVGELDLGTQHQTLTLDLDRRKPSVRLGLTSKAGQKLTLDAALAFDRKTRALRCDVTGDLPPLGALSPLLARAQVPKELDTSRLALNVDVHGTLLGVVTDITANGVPSLVPDPLRTASFEGKAAVVARGFRWRQDATSINIPTLNWQVDARVEQTRRIVHSRLTLERLGLGLSDRRLTFSDVTSDTTATLPQDWEAEDIELSHRMLVRAFEHKPALPYPVQDVEWSFSARRKPHGVFHVPDFQLVHPGTGTLLKVRGRLDLSDNRRRLAMRGELEQDLAKLAQRGIVESSGKVTFNIGVASPDLVAFRTRSNLLFQNVNVRLPESGVVIEALDGNVPMIENVEFTQGRVRLQNDIDLHPYSMLRYADQHPLLSNGGFVSAGSITTPMLSIAPLAGNLSINQNVVSMSQLEMGVRGGRVTGQCTLDYQGQNSILEAHVRATGVKSSRGEPFDGNAAVIISGRDRSINGRAEILRIGNRHLLDLLDLEDPHHADPATNRVRYALRLGYPEHVRVSFNHGFGRLSITMGGLAKLISIDEIRGIPMGPIIDRAITSLTLPEVMP</sequence>
<dbReference type="InterPro" id="IPR052894">
    <property type="entry name" value="AsmA-related"/>
</dbReference>
<evidence type="ECO:0000256" key="1">
    <source>
        <dbReference type="SAM" id="MobiDB-lite"/>
    </source>
</evidence>
<keyword evidence="2" id="KW-0812">Transmembrane</keyword>
<organism evidence="3 4">
    <name type="scientific">Pyxidicoccus fallax</name>
    <dbReference type="NCBI Taxonomy" id="394095"/>
    <lineage>
        <taxon>Bacteria</taxon>
        <taxon>Pseudomonadati</taxon>
        <taxon>Myxococcota</taxon>
        <taxon>Myxococcia</taxon>
        <taxon>Myxococcales</taxon>
        <taxon>Cystobacterineae</taxon>
        <taxon>Myxococcaceae</taxon>
        <taxon>Pyxidicoccus</taxon>
    </lineage>
</organism>
<keyword evidence="2" id="KW-0472">Membrane</keyword>